<feature type="active site" description="Proton acceptor" evidence="20">
    <location>
        <position position="75"/>
    </location>
</feature>
<evidence type="ECO:0000313" key="26">
    <source>
        <dbReference type="Proteomes" id="UP000009282"/>
    </source>
</evidence>
<comment type="function">
    <text evidence="24">Catalyzes the ATP-dependent phosphorylation of sn-l,2-diacylglycerol (DAG) to phosphatidic acid. Involved in the recycling of diacylglycerol produced as a by-product during membrane-derived oligosaccharide (MDO) biosynthesis.</text>
</comment>
<dbReference type="PANTHER" id="PTHR34299:SF1">
    <property type="entry name" value="DIACYLGLYCEROL KINASE"/>
    <property type="match status" value="1"/>
</dbReference>
<feature type="binding site" evidence="21">
    <location>
        <position position="15"/>
    </location>
    <ligand>
        <name>substrate</name>
    </ligand>
</feature>
<evidence type="ECO:0000256" key="14">
    <source>
        <dbReference type="ARBA" id="ARBA00022842"/>
    </source>
</evidence>
<proteinExistence type="inferred from homology"/>
<keyword evidence="14 23" id="KW-0460">Magnesium</keyword>
<evidence type="ECO:0000256" key="15">
    <source>
        <dbReference type="ARBA" id="ARBA00022989"/>
    </source>
</evidence>
<sequence length="127" mass="14028">MTDLTNKQNGSGAQRVFKATLCSFKGFKAAWLHESAFRQELIMSTVLLPLSFYLAQSRQHWLLLFGALLFVLFAEIINSALEALADSITLEHSVLIGRAKDLGSSGVFIALTFLLAVWGEAMLSLFM</sequence>
<evidence type="ECO:0000256" key="9">
    <source>
        <dbReference type="ARBA" id="ARBA00022692"/>
    </source>
</evidence>
<keyword evidence="18" id="KW-0594">Phospholipid biosynthesis</keyword>
<keyword evidence="19 24" id="KW-1208">Phospholipid metabolism</keyword>
<evidence type="ECO:0000256" key="3">
    <source>
        <dbReference type="ARBA" id="ARBA00012133"/>
    </source>
</evidence>
<evidence type="ECO:0000256" key="17">
    <source>
        <dbReference type="ARBA" id="ARBA00023136"/>
    </source>
</evidence>
<dbReference type="InterPro" id="IPR036945">
    <property type="entry name" value="DAGK_sf"/>
</dbReference>
<comment type="similarity">
    <text evidence="2 24">Belongs to the bacterial diacylglycerol kinase family.</text>
</comment>
<comment type="subcellular location">
    <subcellularLocation>
        <location evidence="1 24">Cell inner membrane</location>
        <topology evidence="1 24">Multi-pass membrane protein</topology>
    </subcellularLocation>
</comment>
<dbReference type="Pfam" id="PF01219">
    <property type="entry name" value="DAGK_prokar"/>
    <property type="match status" value="1"/>
</dbReference>
<evidence type="ECO:0000256" key="16">
    <source>
        <dbReference type="ARBA" id="ARBA00023098"/>
    </source>
</evidence>
<dbReference type="HOGENOM" id="CLU_112343_3_0_6"/>
<dbReference type="InterPro" id="IPR033718">
    <property type="entry name" value="DAGK_prok"/>
</dbReference>
<dbReference type="AlphaFoldDB" id="G4QFW2"/>
<dbReference type="PANTHER" id="PTHR34299">
    <property type="entry name" value="DIACYLGLYCEROL KINASE"/>
    <property type="match status" value="1"/>
</dbReference>
<reference evidence="25 26" key="1">
    <citation type="journal article" date="2011" name="J. Bacteriol.">
        <title>Complete genome sequence of seawater bacterium Glaciecola nitratireducens FR1064T.</title>
        <authorList>
            <person name="Bian F."/>
            <person name="Qin Q.L."/>
            <person name="Xie B.B."/>
            <person name="Shu Y.L."/>
            <person name="Zhang X.Y."/>
            <person name="Yu Y."/>
            <person name="Chen B."/>
            <person name="Chen X.L."/>
            <person name="Zhou B.C."/>
            <person name="Zhang Y.Z."/>
        </authorList>
    </citation>
    <scope>NUCLEOTIDE SEQUENCE [LARGE SCALE GENOMIC DNA]</scope>
    <source>
        <strain evidence="26">JCM 12485 / KCTC 12276 / FR1064</strain>
    </source>
</reference>
<dbReference type="GO" id="GO:0004143">
    <property type="term" value="F:ATP-dependent diacylglycerol kinase activity"/>
    <property type="evidence" value="ECO:0007669"/>
    <property type="project" value="UniProtKB-EC"/>
</dbReference>
<comment type="cofactor">
    <cofactor evidence="23">
        <name>Mg(2+)</name>
        <dbReference type="ChEBI" id="CHEBI:18420"/>
    </cofactor>
    <text evidence="23">Mn(2+), Zn(2+), Cd(2+) and Co(2+) support activity to lesser extents.</text>
</comment>
<feature type="binding site" evidence="21">
    <location>
        <position position="104"/>
    </location>
    <ligand>
        <name>substrate</name>
    </ligand>
</feature>
<dbReference type="eggNOG" id="COG0818">
    <property type="taxonomic scope" value="Bacteria"/>
</dbReference>
<feature type="binding site" evidence="22">
    <location>
        <position position="34"/>
    </location>
    <ligand>
        <name>ATP</name>
        <dbReference type="ChEBI" id="CHEBI:30616"/>
    </ligand>
</feature>
<comment type="catalytic activity">
    <reaction evidence="24">
        <text>a 1,2-diacyl-sn-glycerol + ATP = a 1,2-diacyl-sn-glycero-3-phosphate + ADP + H(+)</text>
        <dbReference type="Rhea" id="RHEA:10272"/>
        <dbReference type="ChEBI" id="CHEBI:15378"/>
        <dbReference type="ChEBI" id="CHEBI:17815"/>
        <dbReference type="ChEBI" id="CHEBI:30616"/>
        <dbReference type="ChEBI" id="CHEBI:58608"/>
        <dbReference type="ChEBI" id="CHEBI:456216"/>
        <dbReference type="EC" id="2.7.1.107"/>
    </reaction>
</comment>
<keyword evidence="9 24" id="KW-0812">Transmembrane</keyword>
<dbReference type="STRING" id="1085623.GNIT_0915"/>
<evidence type="ECO:0000256" key="2">
    <source>
        <dbReference type="ARBA" id="ARBA00005967"/>
    </source>
</evidence>
<dbReference type="Gene3D" id="1.10.287.3610">
    <property type="match status" value="1"/>
</dbReference>
<feature type="binding site" evidence="21">
    <location>
        <position position="75"/>
    </location>
    <ligand>
        <name>substrate</name>
    </ligand>
</feature>
<dbReference type="GO" id="GO:0046872">
    <property type="term" value="F:metal ion binding"/>
    <property type="evidence" value="ECO:0007669"/>
    <property type="project" value="UniProtKB-KW"/>
</dbReference>
<evidence type="ECO:0000256" key="12">
    <source>
        <dbReference type="ARBA" id="ARBA00022777"/>
    </source>
</evidence>
<keyword evidence="13 22" id="KW-0067">ATP-binding</keyword>
<keyword evidence="26" id="KW-1185">Reference proteome</keyword>
<evidence type="ECO:0000256" key="23">
    <source>
        <dbReference type="PIRSR" id="PIRSR600829-4"/>
    </source>
</evidence>
<feature type="binding site" evidence="23">
    <location>
        <position position="82"/>
    </location>
    <ligand>
        <name>a divalent metal cation</name>
        <dbReference type="ChEBI" id="CHEBI:60240"/>
    </ligand>
</feature>
<feature type="binding site" evidence="21">
    <location>
        <begin position="36"/>
        <end position="40"/>
    </location>
    <ligand>
        <name>substrate</name>
    </ligand>
</feature>
<feature type="transmembrane region" description="Helical" evidence="24">
    <location>
        <begin position="62"/>
        <end position="85"/>
    </location>
</feature>
<evidence type="ECO:0000256" key="4">
    <source>
        <dbReference type="ARBA" id="ARBA00017575"/>
    </source>
</evidence>
<dbReference type="GO" id="GO:0006654">
    <property type="term" value="P:phosphatidic acid biosynthetic process"/>
    <property type="evidence" value="ECO:0007669"/>
    <property type="project" value="InterPro"/>
</dbReference>
<evidence type="ECO:0000313" key="25">
    <source>
        <dbReference type="EMBL" id="AEP29053.1"/>
    </source>
</evidence>
<keyword evidence="6" id="KW-0444">Lipid biosynthesis</keyword>
<organism evidence="25 26">
    <name type="scientific">Glaciecola nitratireducens (strain JCM 12485 / KCTC 12276 / FR1064)</name>
    <dbReference type="NCBI Taxonomy" id="1085623"/>
    <lineage>
        <taxon>Bacteria</taxon>
        <taxon>Pseudomonadati</taxon>
        <taxon>Pseudomonadota</taxon>
        <taxon>Gammaproteobacteria</taxon>
        <taxon>Alteromonadales</taxon>
        <taxon>Alteromonadaceae</taxon>
        <taxon>Brumicola</taxon>
    </lineage>
</organism>
<gene>
    <name evidence="25" type="ordered locus">GNIT_0915</name>
</gene>
<evidence type="ECO:0000256" key="21">
    <source>
        <dbReference type="PIRSR" id="PIRSR600829-2"/>
    </source>
</evidence>
<evidence type="ECO:0000256" key="20">
    <source>
        <dbReference type="PIRSR" id="PIRSR600829-1"/>
    </source>
</evidence>
<keyword evidence="11 22" id="KW-0547">Nucleotide-binding</keyword>
<evidence type="ECO:0000256" key="22">
    <source>
        <dbReference type="PIRSR" id="PIRSR600829-3"/>
    </source>
</evidence>
<feature type="binding site" evidence="22">
    <location>
        <position position="15"/>
    </location>
    <ligand>
        <name>ATP</name>
        <dbReference type="ChEBI" id="CHEBI:30616"/>
    </ligand>
</feature>
<evidence type="ECO:0000256" key="18">
    <source>
        <dbReference type="ARBA" id="ARBA00023209"/>
    </source>
</evidence>
<evidence type="ECO:0000256" key="5">
    <source>
        <dbReference type="ARBA" id="ARBA00022475"/>
    </source>
</evidence>
<evidence type="ECO:0000256" key="1">
    <source>
        <dbReference type="ARBA" id="ARBA00004429"/>
    </source>
</evidence>
<evidence type="ECO:0000256" key="6">
    <source>
        <dbReference type="ARBA" id="ARBA00022516"/>
    </source>
</evidence>
<dbReference type="EMBL" id="CP003060">
    <property type="protein sequence ID" value="AEP29053.1"/>
    <property type="molecule type" value="Genomic_DNA"/>
</dbReference>
<feature type="binding site" evidence="22">
    <location>
        <position position="82"/>
    </location>
    <ligand>
        <name>ATP</name>
        <dbReference type="ChEBI" id="CHEBI:30616"/>
    </ligand>
</feature>
<dbReference type="GO" id="GO:0005524">
    <property type="term" value="F:ATP binding"/>
    <property type="evidence" value="ECO:0007669"/>
    <property type="project" value="UniProtKB-KW"/>
</dbReference>
<keyword evidence="15 24" id="KW-1133">Transmembrane helix</keyword>
<dbReference type="OrthoDB" id="9796011at2"/>
<dbReference type="EC" id="2.7.1.107" evidence="3 24"/>
<evidence type="ECO:0000256" key="7">
    <source>
        <dbReference type="ARBA" id="ARBA00022519"/>
    </source>
</evidence>
<feature type="transmembrane region" description="Helical" evidence="24">
    <location>
        <begin position="105"/>
        <end position="126"/>
    </location>
</feature>
<dbReference type="KEGG" id="gni:GNIT_0915"/>
<dbReference type="GO" id="GO:0005886">
    <property type="term" value="C:plasma membrane"/>
    <property type="evidence" value="ECO:0007669"/>
    <property type="project" value="UniProtKB-SubCell"/>
</dbReference>
<dbReference type="CDD" id="cd14264">
    <property type="entry name" value="DAGK_IM"/>
    <property type="match status" value="1"/>
</dbReference>
<evidence type="ECO:0000256" key="10">
    <source>
        <dbReference type="ARBA" id="ARBA00022723"/>
    </source>
</evidence>
<keyword evidence="17 24" id="KW-0472">Membrane</keyword>
<keyword evidence="12 24" id="KW-0418">Kinase</keyword>
<evidence type="ECO:0000256" key="11">
    <source>
        <dbReference type="ARBA" id="ARBA00022741"/>
    </source>
</evidence>
<comment type="caution">
    <text evidence="24">Lacks conserved residue(s) required for the propagation of feature annotation.</text>
</comment>
<dbReference type="InterPro" id="IPR000829">
    <property type="entry name" value="DAGK"/>
</dbReference>
<accession>G4QFW2</accession>
<keyword evidence="10 23" id="KW-0479">Metal-binding</keyword>
<evidence type="ECO:0000256" key="24">
    <source>
        <dbReference type="RuleBase" id="RU363065"/>
    </source>
</evidence>
<evidence type="ECO:0000256" key="19">
    <source>
        <dbReference type="ARBA" id="ARBA00023264"/>
    </source>
</evidence>
<dbReference type="Proteomes" id="UP000009282">
    <property type="component" value="Chromosome"/>
</dbReference>
<name>G4QFW2_GLANF</name>
<keyword evidence="16 24" id="KW-0443">Lipid metabolism</keyword>
<evidence type="ECO:0000256" key="13">
    <source>
        <dbReference type="ARBA" id="ARBA00022840"/>
    </source>
</evidence>
<protein>
    <recommendedName>
        <fullName evidence="4 24">Diacylglycerol kinase</fullName>
        <ecNumber evidence="3 24">2.7.1.107</ecNumber>
    </recommendedName>
</protein>
<keyword evidence="7 24" id="KW-0997">Cell inner membrane</keyword>
<feature type="binding site" evidence="23">
    <location>
        <position position="34"/>
    </location>
    <ligand>
        <name>a divalent metal cation</name>
        <dbReference type="ChEBI" id="CHEBI:60240"/>
    </ligand>
</feature>
<evidence type="ECO:0000256" key="8">
    <source>
        <dbReference type="ARBA" id="ARBA00022679"/>
    </source>
</evidence>
<feature type="binding site" evidence="22">
    <location>
        <begin position="100"/>
        <end position="101"/>
    </location>
    <ligand>
        <name>ATP</name>
        <dbReference type="ChEBI" id="CHEBI:30616"/>
    </ligand>
</feature>
<keyword evidence="5" id="KW-1003">Cell membrane</keyword>
<keyword evidence="8 24" id="KW-0808">Transferase</keyword>
<dbReference type="RefSeq" id="WP_014107928.1">
    <property type="nucleotide sequence ID" value="NC_016041.1"/>
</dbReference>